<accession>A0AAV8WMD3</accession>
<reference evidence="2" key="1">
    <citation type="journal article" date="2023" name="Insect Mol. Biol.">
        <title>Genome sequencing provides insights into the evolution of gene families encoding plant cell wall-degrading enzymes in longhorned beetles.</title>
        <authorList>
            <person name="Shin N.R."/>
            <person name="Okamura Y."/>
            <person name="Kirsch R."/>
            <person name="Pauchet Y."/>
        </authorList>
    </citation>
    <scope>NUCLEOTIDE SEQUENCE</scope>
    <source>
        <strain evidence="2">RBIC_L_NR</strain>
    </source>
</reference>
<dbReference type="AlphaFoldDB" id="A0AAV8WMD3"/>
<protein>
    <submittedName>
        <fullName evidence="2">Uncharacterized protein</fullName>
    </submittedName>
</protein>
<sequence>SHNDEDMSDGEGHSADENDDQDSCDDLRRHGLLADHGDVLAKLKMQVRDIKVYGTIYAPVKYSQPYLQVIIKFAIFYDLDHRVIKLGIMMVVVKVYKFSCYTLMTSTTPKPQLSSKQQRLICTRWVSAPCTISIPSSGGGFFYHRWHHNRQHLLQEVRTLQKVAPHLNTPGHSKNNSNRCVR</sequence>
<feature type="compositionally biased region" description="Basic and acidic residues" evidence="1">
    <location>
        <begin position="1"/>
        <end position="16"/>
    </location>
</feature>
<feature type="region of interest" description="Disordered" evidence="1">
    <location>
        <begin position="1"/>
        <end position="23"/>
    </location>
</feature>
<evidence type="ECO:0000313" key="2">
    <source>
        <dbReference type="EMBL" id="KAJ8927659.1"/>
    </source>
</evidence>
<organism evidence="2 3">
    <name type="scientific">Rhamnusium bicolor</name>
    <dbReference type="NCBI Taxonomy" id="1586634"/>
    <lineage>
        <taxon>Eukaryota</taxon>
        <taxon>Metazoa</taxon>
        <taxon>Ecdysozoa</taxon>
        <taxon>Arthropoda</taxon>
        <taxon>Hexapoda</taxon>
        <taxon>Insecta</taxon>
        <taxon>Pterygota</taxon>
        <taxon>Neoptera</taxon>
        <taxon>Endopterygota</taxon>
        <taxon>Coleoptera</taxon>
        <taxon>Polyphaga</taxon>
        <taxon>Cucujiformia</taxon>
        <taxon>Chrysomeloidea</taxon>
        <taxon>Cerambycidae</taxon>
        <taxon>Lepturinae</taxon>
        <taxon>Rhagiini</taxon>
        <taxon>Rhamnusium</taxon>
    </lineage>
</organism>
<dbReference type="Proteomes" id="UP001162156">
    <property type="component" value="Unassembled WGS sequence"/>
</dbReference>
<evidence type="ECO:0000313" key="3">
    <source>
        <dbReference type="Proteomes" id="UP001162156"/>
    </source>
</evidence>
<keyword evidence="3" id="KW-1185">Reference proteome</keyword>
<name>A0AAV8WMD3_9CUCU</name>
<dbReference type="EMBL" id="JANEYF010005569">
    <property type="protein sequence ID" value="KAJ8927659.1"/>
    <property type="molecule type" value="Genomic_DNA"/>
</dbReference>
<feature type="non-terminal residue" evidence="2">
    <location>
        <position position="1"/>
    </location>
</feature>
<evidence type="ECO:0000256" key="1">
    <source>
        <dbReference type="SAM" id="MobiDB-lite"/>
    </source>
</evidence>
<proteinExistence type="predicted"/>
<comment type="caution">
    <text evidence="2">The sequence shown here is derived from an EMBL/GenBank/DDBJ whole genome shotgun (WGS) entry which is preliminary data.</text>
</comment>
<gene>
    <name evidence="2" type="ORF">NQ314_019861</name>
</gene>